<feature type="repeat" description="Solcar" evidence="9">
    <location>
        <begin position="98"/>
        <end position="186"/>
    </location>
</feature>
<evidence type="ECO:0000256" key="1">
    <source>
        <dbReference type="ARBA" id="ARBA00004225"/>
    </source>
</evidence>
<dbReference type="GO" id="GO:0005381">
    <property type="term" value="F:iron ion transmembrane transporter activity"/>
    <property type="evidence" value="ECO:0007669"/>
    <property type="project" value="UniProtKB-ARBA"/>
</dbReference>
<keyword evidence="4 9" id="KW-0812">Transmembrane</keyword>
<comment type="similarity">
    <text evidence="2 10">Belongs to the mitochondrial carrier (TC 2.A.29) family.</text>
</comment>
<evidence type="ECO:0000256" key="8">
    <source>
        <dbReference type="ARBA" id="ARBA00023136"/>
    </source>
</evidence>
<keyword evidence="7" id="KW-0496">Mitochondrion</keyword>
<dbReference type="InterPro" id="IPR018108">
    <property type="entry name" value="MCP_transmembrane"/>
</dbReference>
<evidence type="ECO:0008006" key="12">
    <source>
        <dbReference type="Google" id="ProtNLM"/>
    </source>
</evidence>
<evidence type="ECO:0000256" key="3">
    <source>
        <dbReference type="ARBA" id="ARBA00022448"/>
    </source>
</evidence>
<evidence type="ECO:0000256" key="4">
    <source>
        <dbReference type="ARBA" id="ARBA00022692"/>
    </source>
</evidence>
<evidence type="ECO:0000256" key="7">
    <source>
        <dbReference type="ARBA" id="ARBA00023128"/>
    </source>
</evidence>
<dbReference type="AlphaFoldDB" id="A0A6B2LD82"/>
<dbReference type="SUPFAM" id="SSF103506">
    <property type="entry name" value="Mitochondrial carrier"/>
    <property type="match status" value="1"/>
</dbReference>
<reference evidence="11" key="1">
    <citation type="journal article" date="2020" name="J. Eukaryot. Microbiol.">
        <title>De novo Sequencing, Assembly and Annotation of the Transcriptome for the Free-Living Testate Amoeba Arcella intermedia.</title>
        <authorList>
            <person name="Ribeiro G.M."/>
            <person name="Porfirio-Sousa A.L."/>
            <person name="Maurer-Alcala X.X."/>
            <person name="Katz L.A."/>
            <person name="Lahr D.J.G."/>
        </authorList>
    </citation>
    <scope>NUCLEOTIDE SEQUENCE</scope>
</reference>
<dbReference type="InterPro" id="IPR002067">
    <property type="entry name" value="MCP"/>
</dbReference>
<organism evidence="11">
    <name type="scientific">Arcella intermedia</name>
    <dbReference type="NCBI Taxonomy" id="1963864"/>
    <lineage>
        <taxon>Eukaryota</taxon>
        <taxon>Amoebozoa</taxon>
        <taxon>Tubulinea</taxon>
        <taxon>Elardia</taxon>
        <taxon>Arcellinida</taxon>
        <taxon>Sphaerothecina</taxon>
        <taxon>Arcellidae</taxon>
        <taxon>Arcella</taxon>
    </lineage>
</organism>
<dbReference type="EMBL" id="GIBP01005729">
    <property type="protein sequence ID" value="NDV34698.1"/>
    <property type="molecule type" value="Transcribed_RNA"/>
</dbReference>
<keyword evidence="8 9" id="KW-0472">Membrane</keyword>
<dbReference type="GO" id="GO:0031966">
    <property type="term" value="C:mitochondrial membrane"/>
    <property type="evidence" value="ECO:0007669"/>
    <property type="project" value="UniProtKB-SubCell"/>
</dbReference>
<dbReference type="PRINTS" id="PR00926">
    <property type="entry name" value="MITOCARRIER"/>
</dbReference>
<evidence type="ECO:0000256" key="5">
    <source>
        <dbReference type="ARBA" id="ARBA00022737"/>
    </source>
</evidence>
<keyword evidence="5" id="KW-0677">Repeat</keyword>
<proteinExistence type="inferred from homology"/>
<evidence type="ECO:0000256" key="10">
    <source>
        <dbReference type="RuleBase" id="RU000488"/>
    </source>
</evidence>
<dbReference type="PANTHER" id="PTHR45758">
    <property type="entry name" value="MITOFERRIN-1-RELATED"/>
    <property type="match status" value="1"/>
</dbReference>
<dbReference type="InterPro" id="IPR023395">
    <property type="entry name" value="MCP_dom_sf"/>
</dbReference>
<keyword evidence="6" id="KW-1133">Transmembrane helix</keyword>
<protein>
    <recommendedName>
        <fullName evidence="12">Mitochondrial carrier protein</fullName>
    </recommendedName>
</protein>
<evidence type="ECO:0000256" key="9">
    <source>
        <dbReference type="PROSITE-ProRule" id="PRU00282"/>
    </source>
</evidence>
<evidence type="ECO:0000256" key="2">
    <source>
        <dbReference type="ARBA" id="ARBA00006375"/>
    </source>
</evidence>
<evidence type="ECO:0000313" key="11">
    <source>
        <dbReference type="EMBL" id="NDV34698.1"/>
    </source>
</evidence>
<accession>A0A6B2LD82</accession>
<dbReference type="PANTHER" id="PTHR45758:SF16">
    <property type="entry name" value="MITOCHONDRIAL SUBSTRATE CARRIER FAMILY PROTEIN U"/>
    <property type="match status" value="1"/>
</dbReference>
<comment type="subcellular location">
    <subcellularLocation>
        <location evidence="1">Mitochondrion membrane</location>
        <topology evidence="1">Multi-pass membrane protein</topology>
    </subcellularLocation>
</comment>
<keyword evidence="3 10" id="KW-0813">Transport</keyword>
<feature type="repeat" description="Solcar" evidence="9">
    <location>
        <begin position="1"/>
        <end position="91"/>
    </location>
</feature>
<dbReference type="PROSITE" id="PS50920">
    <property type="entry name" value="SOLCAR"/>
    <property type="match status" value="3"/>
</dbReference>
<name>A0A6B2LD82_9EUKA</name>
<feature type="repeat" description="Solcar" evidence="9">
    <location>
        <begin position="195"/>
        <end position="285"/>
    </location>
</feature>
<evidence type="ECO:0000256" key="6">
    <source>
        <dbReference type="ARBA" id="ARBA00022989"/>
    </source>
</evidence>
<sequence>MVAGGMSRGIALSLLHPLDVAKTRIQFQRESMKSLSSAEGMPYYNNSVEALWSILRREGVRSLFKGLGIRWLYIWPSAAVTFTIYEQAKYAIKSREWNILPVAFLFGISVRAFSTLARTPFDIFKQHLQLSGMDKNAPKASIASIYKKILQEYGRSGLFHSFHVTILRDIAFSGTHFLSYELFKHLQLRLSFTRPDTLTHGLAGAAAGAVGTLCSIPVDVIKTRLQTQLQLPSQLQKYGGFVDAVRVIYREEGQKAFVRGLGPRLLSTIPASSLTFILYEKIRTFLI</sequence>
<dbReference type="Gene3D" id="1.50.40.10">
    <property type="entry name" value="Mitochondrial carrier domain"/>
    <property type="match status" value="1"/>
</dbReference>
<dbReference type="Pfam" id="PF00153">
    <property type="entry name" value="Mito_carr"/>
    <property type="match status" value="3"/>
</dbReference>